<dbReference type="eggNOG" id="COG1670">
    <property type="taxonomic scope" value="Bacteria"/>
</dbReference>
<dbReference type="PANTHER" id="PTHR43072">
    <property type="entry name" value="N-ACETYLTRANSFERASE"/>
    <property type="match status" value="1"/>
</dbReference>
<organism evidence="4 5">
    <name type="scientific">Knoellia aerolata DSM 18566</name>
    <dbReference type="NCBI Taxonomy" id="1385519"/>
    <lineage>
        <taxon>Bacteria</taxon>
        <taxon>Bacillati</taxon>
        <taxon>Actinomycetota</taxon>
        <taxon>Actinomycetes</taxon>
        <taxon>Micrococcales</taxon>
        <taxon>Intrasporangiaceae</taxon>
        <taxon>Knoellia</taxon>
    </lineage>
</organism>
<dbReference type="RefSeq" id="WP_035931689.1">
    <property type="nucleotide sequence ID" value="NZ_AVPL01000001.1"/>
</dbReference>
<dbReference type="OrthoDB" id="4256927at2"/>
<evidence type="ECO:0000256" key="2">
    <source>
        <dbReference type="ARBA" id="ARBA00023315"/>
    </source>
</evidence>
<evidence type="ECO:0000256" key="1">
    <source>
        <dbReference type="ARBA" id="ARBA00022679"/>
    </source>
</evidence>
<reference evidence="4 5" key="1">
    <citation type="submission" date="2013-08" db="EMBL/GenBank/DDBJ databases">
        <title>The genome sequence of Knoellia aerolata.</title>
        <authorList>
            <person name="Zhu W."/>
            <person name="Wang G."/>
        </authorList>
    </citation>
    <scope>NUCLEOTIDE SEQUENCE [LARGE SCALE GENOMIC DNA]</scope>
    <source>
        <strain evidence="4 5">DSM 18566</strain>
    </source>
</reference>
<dbReference type="PROSITE" id="PS51186">
    <property type="entry name" value="GNAT"/>
    <property type="match status" value="1"/>
</dbReference>
<keyword evidence="2" id="KW-0012">Acyltransferase</keyword>
<proteinExistence type="predicted"/>
<dbReference type="STRING" id="1385519.N801_05280"/>
<dbReference type="SUPFAM" id="SSF55729">
    <property type="entry name" value="Acyl-CoA N-acyltransferases (Nat)"/>
    <property type="match status" value="1"/>
</dbReference>
<dbReference type="Gene3D" id="3.40.630.30">
    <property type="match status" value="1"/>
</dbReference>
<evidence type="ECO:0000259" key="3">
    <source>
        <dbReference type="PROSITE" id="PS51186"/>
    </source>
</evidence>
<dbReference type="Pfam" id="PF00583">
    <property type="entry name" value="Acetyltransf_1"/>
    <property type="match status" value="1"/>
</dbReference>
<evidence type="ECO:0000313" key="4">
    <source>
        <dbReference type="EMBL" id="KGN43137.1"/>
    </source>
</evidence>
<dbReference type="EMBL" id="AVPL01000001">
    <property type="protein sequence ID" value="KGN43137.1"/>
    <property type="molecule type" value="Genomic_DNA"/>
</dbReference>
<keyword evidence="1" id="KW-0808">Transferase</keyword>
<dbReference type="AlphaFoldDB" id="A0A0A0K4D0"/>
<sequence>MNLPLMAATRARREARARAADPLHLRCLTPDDGHHVRDLLERMSPQSRYQRYFRPVRSFRPADVARFVAVGPTHVAVGAFDRGCLVGTAQYFRSSQQPGHAEVAVEVADSHHGRGVASRLVHELAGLATDVGITHFTATVLTDNRPVLSLMRSLGWQVAATPDGAYTEIVATLPPDLVRNAVSRGRVGWAGWQTRRAGAA</sequence>
<accession>A0A0A0K4D0</accession>
<protein>
    <recommendedName>
        <fullName evidence="3">N-acetyltransferase domain-containing protein</fullName>
    </recommendedName>
</protein>
<comment type="caution">
    <text evidence="4">The sequence shown here is derived from an EMBL/GenBank/DDBJ whole genome shotgun (WGS) entry which is preliminary data.</text>
</comment>
<dbReference type="InterPro" id="IPR016181">
    <property type="entry name" value="Acyl_CoA_acyltransferase"/>
</dbReference>
<evidence type="ECO:0000313" key="5">
    <source>
        <dbReference type="Proteomes" id="UP000030013"/>
    </source>
</evidence>
<dbReference type="CDD" id="cd04301">
    <property type="entry name" value="NAT_SF"/>
    <property type="match status" value="1"/>
</dbReference>
<feature type="domain" description="N-acetyltransferase" evidence="3">
    <location>
        <begin position="23"/>
        <end position="176"/>
    </location>
</feature>
<dbReference type="Proteomes" id="UP000030013">
    <property type="component" value="Unassembled WGS sequence"/>
</dbReference>
<dbReference type="PANTHER" id="PTHR43072:SF23">
    <property type="entry name" value="UPF0039 PROTEIN C11D3.02C"/>
    <property type="match status" value="1"/>
</dbReference>
<name>A0A0A0K4D0_9MICO</name>
<gene>
    <name evidence="4" type="ORF">N801_05280</name>
</gene>
<dbReference type="InterPro" id="IPR000182">
    <property type="entry name" value="GNAT_dom"/>
</dbReference>
<keyword evidence="5" id="KW-1185">Reference proteome</keyword>
<dbReference type="GO" id="GO:0016747">
    <property type="term" value="F:acyltransferase activity, transferring groups other than amino-acyl groups"/>
    <property type="evidence" value="ECO:0007669"/>
    <property type="project" value="InterPro"/>
</dbReference>